<organism evidence="2 3">
    <name type="scientific">Candidatus Portnoybacteria bacterium CG11_big_fil_rev_8_21_14_0_20_40_15</name>
    <dbReference type="NCBI Taxonomy" id="1974817"/>
    <lineage>
        <taxon>Bacteria</taxon>
        <taxon>Candidatus Portnoyibacteriota</taxon>
    </lineage>
</organism>
<dbReference type="AlphaFoldDB" id="A0A2H0KSI6"/>
<proteinExistence type="predicted"/>
<keyword evidence="1" id="KW-0812">Transmembrane</keyword>
<feature type="transmembrane region" description="Helical" evidence="1">
    <location>
        <begin position="7"/>
        <end position="27"/>
    </location>
</feature>
<accession>A0A2H0KSI6</accession>
<feature type="transmembrane region" description="Helical" evidence="1">
    <location>
        <begin position="62"/>
        <end position="83"/>
    </location>
</feature>
<keyword evidence="1" id="KW-1133">Transmembrane helix</keyword>
<evidence type="ECO:0000313" key="2">
    <source>
        <dbReference type="EMBL" id="PIQ75120.1"/>
    </source>
</evidence>
<keyword evidence="1" id="KW-0472">Membrane</keyword>
<evidence type="ECO:0000313" key="3">
    <source>
        <dbReference type="Proteomes" id="UP000229317"/>
    </source>
</evidence>
<evidence type="ECO:0000256" key="1">
    <source>
        <dbReference type="SAM" id="Phobius"/>
    </source>
</evidence>
<feature type="transmembrane region" description="Helical" evidence="1">
    <location>
        <begin position="33"/>
        <end position="55"/>
    </location>
</feature>
<gene>
    <name evidence="2" type="ORF">COV84_02905</name>
</gene>
<feature type="transmembrane region" description="Helical" evidence="1">
    <location>
        <begin position="89"/>
        <end position="108"/>
    </location>
</feature>
<reference evidence="2 3" key="1">
    <citation type="submission" date="2017-09" db="EMBL/GenBank/DDBJ databases">
        <title>Depth-based differentiation of microbial function through sediment-hosted aquifers and enrichment of novel symbionts in the deep terrestrial subsurface.</title>
        <authorList>
            <person name="Probst A.J."/>
            <person name="Ladd B."/>
            <person name="Jarett J.K."/>
            <person name="Geller-Mcgrath D.E."/>
            <person name="Sieber C.M."/>
            <person name="Emerson J.B."/>
            <person name="Anantharaman K."/>
            <person name="Thomas B.C."/>
            <person name="Malmstrom R."/>
            <person name="Stieglmeier M."/>
            <person name="Klingl A."/>
            <person name="Woyke T."/>
            <person name="Ryan C.M."/>
            <person name="Banfield J.F."/>
        </authorList>
    </citation>
    <scope>NUCLEOTIDE SEQUENCE [LARGE SCALE GENOMIC DNA]</scope>
    <source>
        <strain evidence="2">CG11_big_fil_rev_8_21_14_0_20_40_15</strain>
    </source>
</reference>
<dbReference type="Proteomes" id="UP000229317">
    <property type="component" value="Unassembled WGS sequence"/>
</dbReference>
<name>A0A2H0KSI6_9BACT</name>
<sequence length="121" mass="13694">MKWKKAVLFGILIWILMFVIVSAFIAFKIYYPYLWARIFLALISGTISFILAGYLKPKKASVALVYGIIFLAVGVILDALITIRFNPAIFGTRSLWLGYFLVLIAPLLRIKKTPRAIPCPK</sequence>
<comment type="caution">
    <text evidence="2">The sequence shown here is derived from an EMBL/GenBank/DDBJ whole genome shotgun (WGS) entry which is preliminary data.</text>
</comment>
<dbReference type="EMBL" id="PCVO01000045">
    <property type="protein sequence ID" value="PIQ75120.1"/>
    <property type="molecule type" value="Genomic_DNA"/>
</dbReference>
<protein>
    <submittedName>
        <fullName evidence="2">Uncharacterized protein</fullName>
    </submittedName>
</protein>